<feature type="transmembrane region" description="Helical" evidence="7">
    <location>
        <begin position="81"/>
        <end position="102"/>
    </location>
</feature>
<feature type="transmembrane region" description="Helical" evidence="7">
    <location>
        <begin position="114"/>
        <end position="134"/>
    </location>
</feature>
<dbReference type="Proteomes" id="UP000294682">
    <property type="component" value="Unassembled WGS sequence"/>
</dbReference>
<evidence type="ECO:0000259" key="8">
    <source>
        <dbReference type="PROSITE" id="PS50928"/>
    </source>
</evidence>
<evidence type="ECO:0000256" key="5">
    <source>
        <dbReference type="ARBA" id="ARBA00022989"/>
    </source>
</evidence>
<evidence type="ECO:0000256" key="7">
    <source>
        <dbReference type="RuleBase" id="RU363032"/>
    </source>
</evidence>
<gene>
    <name evidence="9" type="ORF">EDD78_11345</name>
</gene>
<keyword evidence="5 7" id="KW-1133">Transmembrane helix</keyword>
<evidence type="ECO:0000256" key="3">
    <source>
        <dbReference type="ARBA" id="ARBA00022475"/>
    </source>
</evidence>
<sequence>MKRAGKRGSLMAAENRVWKLMIAPSLLLLILMSIYPMVFNVYNSFFDWNFASSQPRRFVGLENFQGVLTDQNFLRAMLNTLLLVASAVTLEFLLGFLIALLFHQSVAGTRLFRSLMIAPTMITPIVASLMWLLMYNSDYGVVRYLLQCIGIQSPPALLASKTLAMPAVILVDVWQWTPFVMLILLAGLTSMPRDVIEAAQVDGANSRQRFFSIVLPSLRPVVAVALLMRVMDTFKFFEVVYMLTKGGPGNVTETVSYFAYKEGFSFFEVGRSSASCLVILFVVLTVCQLLNHLIADEWEV</sequence>
<dbReference type="InterPro" id="IPR000515">
    <property type="entry name" value="MetI-like"/>
</dbReference>
<comment type="caution">
    <text evidence="9">The sequence shown here is derived from an EMBL/GenBank/DDBJ whole genome shotgun (WGS) entry which is preliminary data.</text>
</comment>
<feature type="domain" description="ABC transmembrane type-1" evidence="8">
    <location>
        <begin position="77"/>
        <end position="290"/>
    </location>
</feature>
<dbReference type="Gene3D" id="1.10.3720.10">
    <property type="entry name" value="MetI-like"/>
    <property type="match status" value="1"/>
</dbReference>
<evidence type="ECO:0000313" key="10">
    <source>
        <dbReference type="Proteomes" id="UP000294682"/>
    </source>
</evidence>
<dbReference type="SUPFAM" id="SSF161098">
    <property type="entry name" value="MetI-like"/>
    <property type="match status" value="1"/>
</dbReference>
<dbReference type="EMBL" id="SLUK01000013">
    <property type="protein sequence ID" value="TCL41571.1"/>
    <property type="molecule type" value="Genomic_DNA"/>
</dbReference>
<dbReference type="RefSeq" id="WP_159448879.1">
    <property type="nucleotide sequence ID" value="NZ_JADNAH010000122.1"/>
</dbReference>
<accession>A0A9X8UH17</accession>
<dbReference type="Pfam" id="PF00528">
    <property type="entry name" value="BPD_transp_1"/>
    <property type="match status" value="1"/>
</dbReference>
<comment type="similarity">
    <text evidence="7">Belongs to the binding-protein-dependent transport system permease family.</text>
</comment>
<feature type="transmembrane region" description="Helical" evidence="7">
    <location>
        <begin position="210"/>
        <end position="231"/>
    </location>
</feature>
<dbReference type="PANTHER" id="PTHR43005:SF1">
    <property type="entry name" value="SPERMIDINE_PUTRESCINE TRANSPORT SYSTEM PERMEASE PROTEIN"/>
    <property type="match status" value="1"/>
</dbReference>
<feature type="transmembrane region" description="Helical" evidence="7">
    <location>
        <begin position="272"/>
        <end position="294"/>
    </location>
</feature>
<dbReference type="GO" id="GO:0055085">
    <property type="term" value="P:transmembrane transport"/>
    <property type="evidence" value="ECO:0007669"/>
    <property type="project" value="InterPro"/>
</dbReference>
<evidence type="ECO:0000256" key="2">
    <source>
        <dbReference type="ARBA" id="ARBA00022448"/>
    </source>
</evidence>
<keyword evidence="6 7" id="KW-0472">Membrane</keyword>
<reference evidence="9 10" key="1">
    <citation type="submission" date="2019-03" db="EMBL/GenBank/DDBJ databases">
        <title>Genomic Encyclopedia of Type Strains, Phase IV (KMG-IV): sequencing the most valuable type-strain genomes for metagenomic binning, comparative biology and taxonomic classification.</title>
        <authorList>
            <person name="Goeker M."/>
        </authorList>
    </citation>
    <scope>NUCLEOTIDE SEQUENCE [LARGE SCALE GENOMIC DNA]</scope>
    <source>
        <strain evidence="9 10">DSM 100433</strain>
    </source>
</reference>
<proteinExistence type="inferred from homology"/>
<dbReference type="AlphaFoldDB" id="A0A9X8UH17"/>
<comment type="subcellular location">
    <subcellularLocation>
        <location evidence="1 7">Cell membrane</location>
        <topology evidence="1 7">Multi-pass membrane protein</topology>
    </subcellularLocation>
</comment>
<dbReference type="CDD" id="cd06261">
    <property type="entry name" value="TM_PBP2"/>
    <property type="match status" value="1"/>
</dbReference>
<keyword evidence="4 7" id="KW-0812">Transmembrane</keyword>
<keyword evidence="10" id="KW-1185">Reference proteome</keyword>
<dbReference type="PANTHER" id="PTHR43005">
    <property type="entry name" value="BLR7065 PROTEIN"/>
    <property type="match status" value="1"/>
</dbReference>
<dbReference type="PROSITE" id="PS50928">
    <property type="entry name" value="ABC_TM1"/>
    <property type="match status" value="1"/>
</dbReference>
<keyword evidence="3" id="KW-1003">Cell membrane</keyword>
<protein>
    <submittedName>
        <fullName evidence="9">Multiple sugar transport system permease protein</fullName>
    </submittedName>
</protein>
<keyword evidence="2 7" id="KW-0813">Transport</keyword>
<evidence type="ECO:0000256" key="4">
    <source>
        <dbReference type="ARBA" id="ARBA00022692"/>
    </source>
</evidence>
<evidence type="ECO:0000256" key="1">
    <source>
        <dbReference type="ARBA" id="ARBA00004651"/>
    </source>
</evidence>
<organism evidence="9 10">
    <name type="scientific">Harryflintia acetispora</name>
    <dbReference type="NCBI Taxonomy" id="1849041"/>
    <lineage>
        <taxon>Bacteria</taxon>
        <taxon>Bacillati</taxon>
        <taxon>Bacillota</taxon>
        <taxon>Clostridia</taxon>
        <taxon>Eubacteriales</taxon>
        <taxon>Oscillospiraceae</taxon>
        <taxon>Harryflintia</taxon>
    </lineage>
</organism>
<dbReference type="GO" id="GO:0005886">
    <property type="term" value="C:plasma membrane"/>
    <property type="evidence" value="ECO:0007669"/>
    <property type="project" value="UniProtKB-SubCell"/>
</dbReference>
<feature type="transmembrane region" description="Helical" evidence="7">
    <location>
        <begin position="163"/>
        <end position="189"/>
    </location>
</feature>
<name>A0A9X8UH17_9FIRM</name>
<evidence type="ECO:0000256" key="6">
    <source>
        <dbReference type="ARBA" id="ARBA00023136"/>
    </source>
</evidence>
<evidence type="ECO:0000313" key="9">
    <source>
        <dbReference type="EMBL" id="TCL41571.1"/>
    </source>
</evidence>
<feature type="transmembrane region" description="Helical" evidence="7">
    <location>
        <begin position="20"/>
        <end position="42"/>
    </location>
</feature>
<keyword evidence="9" id="KW-0762">Sugar transport</keyword>
<dbReference type="InterPro" id="IPR035906">
    <property type="entry name" value="MetI-like_sf"/>
</dbReference>